<feature type="domain" description="Lysidine-tRNA(Ile) synthetase C-terminal" evidence="9">
    <location>
        <begin position="353"/>
        <end position="424"/>
    </location>
</feature>
<protein>
    <recommendedName>
        <fullName evidence="8">tRNA(Ile)-lysidine synthase</fullName>
        <ecNumber evidence="8">6.3.4.19</ecNumber>
    </recommendedName>
    <alternativeName>
        <fullName evidence="8">tRNA(Ile)-2-lysyl-cytidine synthase</fullName>
    </alternativeName>
    <alternativeName>
        <fullName evidence="8">tRNA(Ile)-lysidine synthetase</fullName>
    </alternativeName>
</protein>
<name>A0A1M5G5T8_9GAMM</name>
<dbReference type="SUPFAM" id="SSF52402">
    <property type="entry name" value="Adenine nucleotide alpha hydrolases-like"/>
    <property type="match status" value="1"/>
</dbReference>
<reference evidence="11" key="1">
    <citation type="submission" date="2016-11" db="EMBL/GenBank/DDBJ databases">
        <authorList>
            <person name="Varghese N."/>
            <person name="Submissions S."/>
        </authorList>
    </citation>
    <scope>NUCLEOTIDE SEQUENCE [LARGE SCALE GENOMIC DNA]</scope>
    <source>
        <strain evidence="11">CGMCC 1.7063</strain>
    </source>
</reference>
<dbReference type="STRING" id="494016.SAMN04487965_3091"/>
<comment type="similarity">
    <text evidence="8">Belongs to the tRNA(Ile)-lysidine synthase family.</text>
</comment>
<evidence type="ECO:0000256" key="2">
    <source>
        <dbReference type="ARBA" id="ARBA00022490"/>
    </source>
</evidence>
<dbReference type="GO" id="GO:0005524">
    <property type="term" value="F:ATP binding"/>
    <property type="evidence" value="ECO:0007669"/>
    <property type="project" value="UniProtKB-UniRule"/>
</dbReference>
<dbReference type="InterPro" id="IPR015262">
    <property type="entry name" value="tRNA_Ile_lys_synt_subst-bd"/>
</dbReference>
<dbReference type="CDD" id="cd01992">
    <property type="entry name" value="TilS_N"/>
    <property type="match status" value="1"/>
</dbReference>
<dbReference type="SUPFAM" id="SSF82829">
    <property type="entry name" value="MesJ substrate recognition domain-like"/>
    <property type="match status" value="1"/>
</dbReference>
<evidence type="ECO:0000256" key="4">
    <source>
        <dbReference type="ARBA" id="ARBA00022694"/>
    </source>
</evidence>
<keyword evidence="2 8" id="KW-0963">Cytoplasm</keyword>
<dbReference type="Pfam" id="PF11734">
    <property type="entry name" value="TilS_C"/>
    <property type="match status" value="1"/>
</dbReference>
<dbReference type="Pfam" id="PF09179">
    <property type="entry name" value="TilS"/>
    <property type="match status" value="1"/>
</dbReference>
<proteinExistence type="inferred from homology"/>
<dbReference type="EC" id="6.3.4.19" evidence="8"/>
<evidence type="ECO:0000256" key="1">
    <source>
        <dbReference type="ARBA" id="ARBA00004496"/>
    </source>
</evidence>
<keyword evidence="3 8" id="KW-0436">Ligase</keyword>
<dbReference type="Gene3D" id="1.20.59.20">
    <property type="match status" value="1"/>
</dbReference>
<evidence type="ECO:0000256" key="7">
    <source>
        <dbReference type="ARBA" id="ARBA00048539"/>
    </source>
</evidence>
<dbReference type="GO" id="GO:0005737">
    <property type="term" value="C:cytoplasm"/>
    <property type="evidence" value="ECO:0007669"/>
    <property type="project" value="UniProtKB-SubCell"/>
</dbReference>
<dbReference type="PANTHER" id="PTHR43033:SF1">
    <property type="entry name" value="TRNA(ILE)-LYSIDINE SYNTHASE-RELATED"/>
    <property type="match status" value="1"/>
</dbReference>
<keyword evidence="6 8" id="KW-0067">ATP-binding</keyword>
<dbReference type="GO" id="GO:0032267">
    <property type="term" value="F:tRNA(Ile)-lysidine synthase activity"/>
    <property type="evidence" value="ECO:0007669"/>
    <property type="project" value="UniProtKB-EC"/>
</dbReference>
<evidence type="ECO:0000256" key="8">
    <source>
        <dbReference type="HAMAP-Rule" id="MF_01161"/>
    </source>
</evidence>
<evidence type="ECO:0000259" key="9">
    <source>
        <dbReference type="SMART" id="SM00977"/>
    </source>
</evidence>
<dbReference type="PANTHER" id="PTHR43033">
    <property type="entry name" value="TRNA(ILE)-LYSIDINE SYNTHASE-RELATED"/>
    <property type="match status" value="1"/>
</dbReference>
<sequence length="431" mass="47856">MSDWTARVRSQLSRHPCDGVRWVGFSGGLDSTVLLHLLRQQGVDLRAIHINHGLSASADAWQAHCAAVAGTLAVPFEARRVQVNVDGRGLEQAARAARYGVFADLLQPGDQLLLAQHGDDQVETFFLRLLRGAGALGLAAMADSRPLGGAAILRPLLGVGRAQLEEYAREHRLQWIEDESNTDQSLDRNFLRATVLPLLSDRWPLRERVVRAVQNLREAAELLEDLGGLDLRRCGRRRERFGESICLESLRALPKRRQKNLLRSWLADCGADMPEAPRLQQALTQALQSAEDAQMEVVLGGLVVRRFRDRLFLTPVLRVNPLANEWHWDGRSPLVLGGGWQLAVASGWPPGDYQVRFRRGGERARPVYRRHSQSLKKLLQEVGLEPWLRDLVPLVYSGGELLAVGDLFLCAGALEGALEGSLKWRYGGVCG</sequence>
<dbReference type="SUPFAM" id="SSF56037">
    <property type="entry name" value="PheT/TilS domain"/>
    <property type="match status" value="1"/>
</dbReference>
<dbReference type="AlphaFoldDB" id="A0A1M5G5T8"/>
<dbReference type="InterPro" id="IPR011063">
    <property type="entry name" value="TilS/TtcA_N"/>
</dbReference>
<dbReference type="SMART" id="SM00977">
    <property type="entry name" value="TilS_C"/>
    <property type="match status" value="1"/>
</dbReference>
<dbReference type="NCBIfam" id="TIGR02433">
    <property type="entry name" value="lysidine_TilS_C"/>
    <property type="match status" value="1"/>
</dbReference>
<dbReference type="Pfam" id="PF01171">
    <property type="entry name" value="ATP_bind_3"/>
    <property type="match status" value="1"/>
</dbReference>
<organism evidence="10 11">
    <name type="scientific">Microbulbifer donghaiensis</name>
    <dbReference type="NCBI Taxonomy" id="494016"/>
    <lineage>
        <taxon>Bacteria</taxon>
        <taxon>Pseudomonadati</taxon>
        <taxon>Pseudomonadota</taxon>
        <taxon>Gammaproteobacteria</taxon>
        <taxon>Cellvibrionales</taxon>
        <taxon>Microbulbiferaceae</taxon>
        <taxon>Microbulbifer</taxon>
    </lineage>
</organism>
<dbReference type="NCBIfam" id="TIGR02432">
    <property type="entry name" value="lysidine_TilS_N"/>
    <property type="match status" value="1"/>
</dbReference>
<keyword evidence="4 8" id="KW-0819">tRNA processing</keyword>
<comment type="catalytic activity">
    <reaction evidence="7 8">
        <text>cytidine(34) in tRNA(Ile2) + L-lysine + ATP = lysidine(34) in tRNA(Ile2) + AMP + diphosphate + H(+)</text>
        <dbReference type="Rhea" id="RHEA:43744"/>
        <dbReference type="Rhea" id="RHEA-COMP:10625"/>
        <dbReference type="Rhea" id="RHEA-COMP:10670"/>
        <dbReference type="ChEBI" id="CHEBI:15378"/>
        <dbReference type="ChEBI" id="CHEBI:30616"/>
        <dbReference type="ChEBI" id="CHEBI:32551"/>
        <dbReference type="ChEBI" id="CHEBI:33019"/>
        <dbReference type="ChEBI" id="CHEBI:82748"/>
        <dbReference type="ChEBI" id="CHEBI:83665"/>
        <dbReference type="ChEBI" id="CHEBI:456215"/>
        <dbReference type="EC" id="6.3.4.19"/>
    </reaction>
</comment>
<evidence type="ECO:0000256" key="5">
    <source>
        <dbReference type="ARBA" id="ARBA00022741"/>
    </source>
</evidence>
<dbReference type="HAMAP" id="MF_01161">
    <property type="entry name" value="tRNA_Ile_lys_synt"/>
    <property type="match status" value="1"/>
</dbReference>
<dbReference type="RefSeq" id="WP_073276792.1">
    <property type="nucleotide sequence ID" value="NZ_FQVA01000005.1"/>
</dbReference>
<dbReference type="EMBL" id="FQVA01000005">
    <property type="protein sequence ID" value="SHF99190.1"/>
    <property type="molecule type" value="Genomic_DNA"/>
</dbReference>
<evidence type="ECO:0000313" key="11">
    <source>
        <dbReference type="Proteomes" id="UP000184170"/>
    </source>
</evidence>
<evidence type="ECO:0000256" key="3">
    <source>
        <dbReference type="ARBA" id="ARBA00022598"/>
    </source>
</evidence>
<evidence type="ECO:0000256" key="6">
    <source>
        <dbReference type="ARBA" id="ARBA00022840"/>
    </source>
</evidence>
<accession>A0A1M5G5T8</accession>
<dbReference type="InterPro" id="IPR014729">
    <property type="entry name" value="Rossmann-like_a/b/a_fold"/>
</dbReference>
<dbReference type="InterPro" id="IPR012094">
    <property type="entry name" value="tRNA_Ile_lys_synt"/>
</dbReference>
<dbReference type="Gene3D" id="3.40.50.620">
    <property type="entry name" value="HUPs"/>
    <property type="match status" value="1"/>
</dbReference>
<comment type="domain">
    <text evidence="8">The N-terminal region contains the highly conserved SGGXDS motif, predicted to be a P-loop motif involved in ATP binding.</text>
</comment>
<evidence type="ECO:0000313" key="10">
    <source>
        <dbReference type="EMBL" id="SHF99190.1"/>
    </source>
</evidence>
<dbReference type="Proteomes" id="UP000184170">
    <property type="component" value="Unassembled WGS sequence"/>
</dbReference>
<comment type="subcellular location">
    <subcellularLocation>
        <location evidence="1 8">Cytoplasm</location>
    </subcellularLocation>
</comment>
<keyword evidence="5 8" id="KW-0547">Nucleotide-binding</keyword>
<comment type="function">
    <text evidence="8">Ligates lysine onto the cytidine present at position 34 of the AUA codon-specific tRNA(Ile) that contains the anticodon CAU, in an ATP-dependent manner. Cytidine is converted to lysidine, thus changing the amino acid specificity of the tRNA from methionine to isoleucine.</text>
</comment>
<keyword evidence="11" id="KW-1185">Reference proteome</keyword>
<gene>
    <name evidence="8" type="primary">tilS</name>
    <name evidence="10" type="ORF">SAMN04487965_3091</name>
</gene>
<dbReference type="GO" id="GO:0006400">
    <property type="term" value="P:tRNA modification"/>
    <property type="evidence" value="ECO:0007669"/>
    <property type="project" value="UniProtKB-UniRule"/>
</dbReference>
<dbReference type="InterPro" id="IPR012795">
    <property type="entry name" value="tRNA_Ile_lys_synt_N"/>
</dbReference>
<dbReference type="InterPro" id="IPR012796">
    <property type="entry name" value="Lysidine-tRNA-synth_C"/>
</dbReference>
<feature type="binding site" evidence="8">
    <location>
        <begin position="26"/>
        <end position="31"/>
    </location>
    <ligand>
        <name>ATP</name>
        <dbReference type="ChEBI" id="CHEBI:30616"/>
    </ligand>
</feature>